<dbReference type="Proteomes" id="UP000000800">
    <property type="component" value="Chromosome"/>
</dbReference>
<gene>
    <name evidence="1" type="ordered locus">TC_0377</name>
</gene>
<dbReference type="KEGG" id="cmu:TC_0377"/>
<accession>Q9PKT5</accession>
<evidence type="ECO:0000313" key="2">
    <source>
        <dbReference type="Proteomes" id="UP000000800"/>
    </source>
</evidence>
<dbReference type="AlphaFoldDB" id="Q9PKT5"/>
<evidence type="ECO:0000313" key="1">
    <source>
        <dbReference type="EMBL" id="AAF39235.1"/>
    </source>
</evidence>
<keyword evidence="2" id="KW-1185">Reference proteome</keyword>
<name>Q9PKT5_CHLMU</name>
<sequence>MVVERCIVEEIIDILKMTNIRFDSKDLRTNIKGEISLMRS</sequence>
<proteinExistence type="predicted"/>
<organism evidence="1 2">
    <name type="scientific">Chlamydia muridarum (strain MoPn / Nigg)</name>
    <dbReference type="NCBI Taxonomy" id="243161"/>
    <lineage>
        <taxon>Bacteria</taxon>
        <taxon>Pseudomonadati</taxon>
        <taxon>Chlamydiota</taxon>
        <taxon>Chlamydiia</taxon>
        <taxon>Chlamydiales</taxon>
        <taxon>Chlamydiaceae</taxon>
        <taxon>Chlamydia/Chlamydophila group</taxon>
        <taxon>Chlamydia</taxon>
    </lineage>
</organism>
<reference evidence="1 2" key="1">
    <citation type="journal article" date="2000" name="Nucleic Acids Res.">
        <title>Genome sequences of Chlamydia trachomatis MoPn and Chlamydia pneumoniae AR39.</title>
        <authorList>
            <person name="Read T.D."/>
            <person name="Brunham R.C."/>
            <person name="Shen C."/>
            <person name="Gill S.R."/>
            <person name="Heidelberg J.F."/>
            <person name="White O."/>
            <person name="Hickey E.K."/>
            <person name="Peterson J.D."/>
            <person name="Utterback T.R."/>
            <person name="Berry K.J."/>
            <person name="Bass S."/>
            <person name="Linher K.D."/>
            <person name="Weidman J.F."/>
            <person name="Khouri H.M."/>
            <person name="Craven B."/>
            <person name="Bowman C."/>
            <person name="Dodson R.J."/>
            <person name="Gwinn M.L."/>
            <person name="Nelson W.C."/>
            <person name="DeBoy R.T."/>
            <person name="Kolonay J.F."/>
            <person name="McClarty G."/>
            <person name="Salzberg S.L."/>
            <person name="Eisen J.A."/>
            <person name="Fraser C.M."/>
        </authorList>
    </citation>
    <scope>NUCLEOTIDE SEQUENCE [LARGE SCALE GENOMIC DNA]</scope>
    <source>
        <strain evidence="2">MoPn / Nigg</strain>
    </source>
</reference>
<protein>
    <submittedName>
        <fullName evidence="1">Uncharacterized protein</fullName>
    </submittedName>
</protein>
<dbReference type="EMBL" id="AE002160">
    <property type="protein sequence ID" value="AAF39235.1"/>
    <property type="molecule type" value="Genomic_DNA"/>
</dbReference>
<dbReference type="HOGENOM" id="CLU_3286927_0_0_0"/>
<dbReference type="PIR" id="E81710">
    <property type="entry name" value="E81710"/>
</dbReference>